<gene>
    <name evidence="2" type="ORF">PCOR1329_LOCUS43854</name>
</gene>
<evidence type="ECO:0000313" key="3">
    <source>
        <dbReference type="Proteomes" id="UP001189429"/>
    </source>
</evidence>
<feature type="compositionally biased region" description="Pro residues" evidence="1">
    <location>
        <begin position="89"/>
        <end position="100"/>
    </location>
</feature>
<comment type="caution">
    <text evidence="2">The sequence shown here is derived from an EMBL/GenBank/DDBJ whole genome shotgun (WGS) entry which is preliminary data.</text>
</comment>
<name>A0ABN9TZJ0_9DINO</name>
<accession>A0ABN9TZJ0</accession>
<keyword evidence="3" id="KW-1185">Reference proteome</keyword>
<protein>
    <submittedName>
        <fullName evidence="2">Uncharacterized protein</fullName>
    </submittedName>
</protein>
<dbReference type="Proteomes" id="UP001189429">
    <property type="component" value="Unassembled WGS sequence"/>
</dbReference>
<dbReference type="EMBL" id="CAUYUJ010015272">
    <property type="protein sequence ID" value="CAK0851796.1"/>
    <property type="molecule type" value="Genomic_DNA"/>
</dbReference>
<sequence>ATGGAPPYKPPPQSAPQPKATTHRATPSKAPPQQAPTSKAPPPQVPPRKPPPPQVPSEKPPPPRAPQPTDNREPPTPPPGHPSSAGGPGKPPPSPLPRPKAAPRVHHPDHAATHADGMGQQAPGDYASENTAGLEERSRRVREQQGAAKAPPKADIPARASAHGSDDMEQQTTGGYETGDVR</sequence>
<dbReference type="PRINTS" id="PR01217">
    <property type="entry name" value="PRICHEXTENSN"/>
</dbReference>
<feature type="non-terminal residue" evidence="2">
    <location>
        <position position="1"/>
    </location>
</feature>
<feature type="compositionally biased region" description="Basic and acidic residues" evidence="1">
    <location>
        <begin position="134"/>
        <end position="143"/>
    </location>
</feature>
<feature type="compositionally biased region" description="Pro residues" evidence="1">
    <location>
        <begin position="29"/>
        <end position="66"/>
    </location>
</feature>
<reference evidence="2" key="1">
    <citation type="submission" date="2023-10" db="EMBL/GenBank/DDBJ databases">
        <authorList>
            <person name="Chen Y."/>
            <person name="Shah S."/>
            <person name="Dougan E. K."/>
            <person name="Thang M."/>
            <person name="Chan C."/>
        </authorList>
    </citation>
    <scope>NUCLEOTIDE SEQUENCE [LARGE SCALE GENOMIC DNA]</scope>
</reference>
<evidence type="ECO:0000313" key="2">
    <source>
        <dbReference type="EMBL" id="CAK0851796.1"/>
    </source>
</evidence>
<feature type="non-terminal residue" evidence="2">
    <location>
        <position position="182"/>
    </location>
</feature>
<organism evidence="2 3">
    <name type="scientific">Prorocentrum cordatum</name>
    <dbReference type="NCBI Taxonomy" id="2364126"/>
    <lineage>
        <taxon>Eukaryota</taxon>
        <taxon>Sar</taxon>
        <taxon>Alveolata</taxon>
        <taxon>Dinophyceae</taxon>
        <taxon>Prorocentrales</taxon>
        <taxon>Prorocentraceae</taxon>
        <taxon>Prorocentrum</taxon>
    </lineage>
</organism>
<proteinExistence type="predicted"/>
<evidence type="ECO:0000256" key="1">
    <source>
        <dbReference type="SAM" id="MobiDB-lite"/>
    </source>
</evidence>
<feature type="compositionally biased region" description="Low complexity" evidence="1">
    <location>
        <begin position="147"/>
        <end position="160"/>
    </location>
</feature>
<feature type="region of interest" description="Disordered" evidence="1">
    <location>
        <begin position="1"/>
        <end position="182"/>
    </location>
</feature>